<keyword evidence="3" id="KW-1185">Reference proteome</keyword>
<name>A0A1I8PQZ2_STOCA</name>
<evidence type="ECO:0000313" key="2">
    <source>
        <dbReference type="EnsemblMetazoa" id="SCAU010320-PA"/>
    </source>
</evidence>
<evidence type="ECO:0000259" key="1">
    <source>
        <dbReference type="SMART" id="SM00587"/>
    </source>
</evidence>
<dbReference type="VEuPathDB" id="VectorBase:SCAU010320"/>
<dbReference type="PANTHER" id="PTHR11012:SF12">
    <property type="entry name" value="CHK KINASE-LIKE DOMAIN-CONTAINING PROTEIN-RELATED"/>
    <property type="match status" value="1"/>
</dbReference>
<sequence length="422" mass="49263">MFNDDELVPPTWIDSTFLENALTKYGNNKTVEIINFDLSPATMKGDHYASVMFRCKLEYRCPETSSHIHKSLIIKTIPDDEKNIKYKFLTEGTIFETEISMYAEVIPKIEKILAECGEPTKLAPNLIYYSLKPYKVIVLEDLCVEGYQTLRGRYLDDDEVKIVYGKLAKLHAVTYMLGHSEDQESVTKFQDGFKVYSLPMMREMQKNGIKQFINMLSSHEDFKVYAEKFKAMENDLHSAYKNIFRAFALKGGDEEDAAFVLNHGDFHLKNLLFTLNNKQKVEDVQMVDFQLSSYAPSNLDLTYSQYLLLSSDQRMRRDEFMQYYFSEFVRILRKIQYQGELPKYSEFQMAALKYRHHSVCLLSTMLPIVIGFFSKTAEELKDIQTAELSENRDLDTPYFYEADFIAEVRKLLPKLLYEGYLD</sequence>
<dbReference type="EnsemblMetazoa" id="SCAU010320-RA">
    <property type="protein sequence ID" value="SCAU010320-PA"/>
    <property type="gene ID" value="SCAU010320"/>
</dbReference>
<accession>A0A1I8PQZ2</accession>
<gene>
    <name evidence="2" type="primary">106088263</name>
</gene>
<dbReference type="Proteomes" id="UP000095300">
    <property type="component" value="Unassembled WGS sequence"/>
</dbReference>
<dbReference type="Pfam" id="PF02958">
    <property type="entry name" value="EcKL"/>
    <property type="match status" value="1"/>
</dbReference>
<dbReference type="PANTHER" id="PTHR11012">
    <property type="entry name" value="PROTEIN KINASE-LIKE DOMAIN-CONTAINING"/>
    <property type="match status" value="1"/>
</dbReference>
<dbReference type="OrthoDB" id="8250698at2759"/>
<proteinExistence type="predicted"/>
<dbReference type="InterPro" id="IPR015897">
    <property type="entry name" value="CHK_kinase-like"/>
</dbReference>
<protein>
    <recommendedName>
        <fullName evidence="1">CHK kinase-like domain-containing protein</fullName>
    </recommendedName>
</protein>
<dbReference type="SUPFAM" id="SSF56112">
    <property type="entry name" value="Protein kinase-like (PK-like)"/>
    <property type="match status" value="1"/>
</dbReference>
<reference evidence="2" key="1">
    <citation type="submission" date="2020-05" db="UniProtKB">
        <authorList>
            <consortium name="EnsemblMetazoa"/>
        </authorList>
    </citation>
    <scope>IDENTIFICATION</scope>
    <source>
        <strain evidence="2">USDA</strain>
    </source>
</reference>
<dbReference type="InterPro" id="IPR004119">
    <property type="entry name" value="EcKL"/>
</dbReference>
<feature type="domain" description="CHK kinase-like" evidence="1">
    <location>
        <begin position="137"/>
        <end position="334"/>
    </location>
</feature>
<dbReference type="Gene3D" id="3.90.1200.10">
    <property type="match status" value="1"/>
</dbReference>
<dbReference type="SMART" id="SM00587">
    <property type="entry name" value="CHK"/>
    <property type="match status" value="1"/>
</dbReference>
<evidence type="ECO:0000313" key="3">
    <source>
        <dbReference type="Proteomes" id="UP000095300"/>
    </source>
</evidence>
<organism evidence="2 3">
    <name type="scientific">Stomoxys calcitrans</name>
    <name type="common">Stable fly</name>
    <name type="synonym">Conops calcitrans</name>
    <dbReference type="NCBI Taxonomy" id="35570"/>
    <lineage>
        <taxon>Eukaryota</taxon>
        <taxon>Metazoa</taxon>
        <taxon>Ecdysozoa</taxon>
        <taxon>Arthropoda</taxon>
        <taxon>Hexapoda</taxon>
        <taxon>Insecta</taxon>
        <taxon>Pterygota</taxon>
        <taxon>Neoptera</taxon>
        <taxon>Endopterygota</taxon>
        <taxon>Diptera</taxon>
        <taxon>Brachycera</taxon>
        <taxon>Muscomorpha</taxon>
        <taxon>Muscoidea</taxon>
        <taxon>Muscidae</taxon>
        <taxon>Stomoxys</taxon>
    </lineage>
</organism>
<dbReference type="STRING" id="35570.A0A1I8PQZ2"/>
<dbReference type="InterPro" id="IPR011009">
    <property type="entry name" value="Kinase-like_dom_sf"/>
</dbReference>
<dbReference type="AlphaFoldDB" id="A0A1I8PQZ2"/>